<dbReference type="InterPro" id="IPR036689">
    <property type="entry name" value="ESAT-6-like_sf"/>
</dbReference>
<dbReference type="Gene3D" id="1.10.287.1060">
    <property type="entry name" value="ESAT-6-like"/>
    <property type="match status" value="1"/>
</dbReference>
<dbReference type="EMBL" id="CP126981">
    <property type="protein sequence ID" value="WIM86637.1"/>
    <property type="molecule type" value="Genomic_DNA"/>
</dbReference>
<keyword evidence="2" id="KW-1185">Reference proteome</keyword>
<evidence type="ECO:0000313" key="2">
    <source>
        <dbReference type="Proteomes" id="UP001236585"/>
    </source>
</evidence>
<dbReference type="RefSeq" id="WP_285186070.1">
    <property type="nucleotide sequence ID" value="NZ_CP126981.1"/>
</dbReference>
<evidence type="ECO:0000313" key="1">
    <source>
        <dbReference type="EMBL" id="WIM86637.1"/>
    </source>
</evidence>
<proteinExistence type="predicted"/>
<dbReference type="InterPro" id="IPR010310">
    <property type="entry name" value="T7SS_ESAT-6-like"/>
</dbReference>
<dbReference type="Proteomes" id="UP001236585">
    <property type="component" value="Chromosome"/>
</dbReference>
<dbReference type="SUPFAM" id="SSF140453">
    <property type="entry name" value="EsxAB dimer-like"/>
    <property type="match status" value="1"/>
</dbReference>
<sequence length="111" mass="11508">MAANNGPRVDLEALASSAAHITGQGEDLATAHVSSDDQLVAAQAGWVGSSATALNAKTAAWVQTSRRLVTDVGNHATDFHNDGHSFAEMERSHVQQLRALHPGAEGPVDSA</sequence>
<protein>
    <submittedName>
        <fullName evidence="1">WXG100 family type VII secretion target</fullName>
    </submittedName>
</protein>
<dbReference type="Pfam" id="PF06013">
    <property type="entry name" value="WXG100"/>
    <property type="match status" value="1"/>
</dbReference>
<gene>
    <name evidence="1" type="ORF">PT015_17305</name>
</gene>
<accession>A0ABY8VVF2</accession>
<reference evidence="1 2" key="1">
    <citation type="journal article" date="2023" name="Microbiol. Resour. Announc.">
        <title>Complete Genome Sequence of Mycobacterium wuenschmanii, a novel Nontuberculous Mycobacterium Isolated from a captive population of Amazon Milk Frogs.</title>
        <authorList>
            <person name="Hicks J."/>
            <person name="Zeineldin M."/>
            <person name="Ward H."/>
            <person name="Wuenschmann A."/>
            <person name="Camp P."/>
            <person name="Farrell D."/>
            <person name="Lehman K."/>
            <person name="Thacker T."/>
            <person name="Cuthbert E."/>
        </authorList>
    </citation>
    <scope>NUCLEOTIDE SEQUENCE [LARGE SCALE GENOMIC DNA]</scope>
    <source>
        <strain evidence="1 2">Wuenschmanii</strain>
    </source>
</reference>
<name>A0ABY8VVF2_9MYCO</name>
<organism evidence="1 2">
    <name type="scientific">Candidatus Mycobacterium wuenschmannii</name>
    <dbReference type="NCBI Taxonomy" id="3027808"/>
    <lineage>
        <taxon>Bacteria</taxon>
        <taxon>Bacillati</taxon>
        <taxon>Actinomycetota</taxon>
        <taxon>Actinomycetes</taxon>
        <taxon>Mycobacteriales</taxon>
        <taxon>Mycobacteriaceae</taxon>
        <taxon>Mycobacterium</taxon>
    </lineage>
</organism>